<feature type="domain" description="N-acetyltransferase" evidence="1">
    <location>
        <begin position="112"/>
        <end position="171"/>
    </location>
</feature>
<dbReference type="OrthoDB" id="3692150at2"/>
<dbReference type="InterPro" id="IPR016181">
    <property type="entry name" value="Acyl_CoA_acyltransferase"/>
</dbReference>
<name>A0A5A7SD72_9NOCA</name>
<comment type="caution">
    <text evidence="2">The sequence shown here is derived from an EMBL/GenBank/DDBJ whole genome shotgun (WGS) entry which is preliminary data.</text>
</comment>
<sequence>MAVENTPAPVVVDLSVAEFRARLDEALGIYVAAMDYPRGTEHHRAPMWSEHVTRPGWRGVAATVPGTTGEADRLVGIAYGYRGAPHQWWHQQVYSGMRRSGWSDNDARSVLDNYVELTELHVHPSAQGHRLGEALLWRFLDDRPESTALLSTPEIDGEDNRAWRLYRRLGFRDIIRNFTFTGDSRPFAVLGRALPLTGPPA</sequence>
<dbReference type="SUPFAM" id="SSF55729">
    <property type="entry name" value="Acyl-CoA N-acyltransferases (Nat)"/>
    <property type="match status" value="1"/>
</dbReference>
<dbReference type="Proteomes" id="UP000322244">
    <property type="component" value="Unassembled WGS sequence"/>
</dbReference>
<evidence type="ECO:0000313" key="3">
    <source>
        <dbReference type="Proteomes" id="UP000322244"/>
    </source>
</evidence>
<dbReference type="InterPro" id="IPR000182">
    <property type="entry name" value="GNAT_dom"/>
</dbReference>
<keyword evidence="3" id="KW-1185">Reference proteome</keyword>
<evidence type="ECO:0000313" key="2">
    <source>
        <dbReference type="EMBL" id="KAA0023132.1"/>
    </source>
</evidence>
<dbReference type="AlphaFoldDB" id="A0A5A7SD72"/>
<dbReference type="GO" id="GO:0016747">
    <property type="term" value="F:acyltransferase activity, transferring groups other than amino-acyl groups"/>
    <property type="evidence" value="ECO:0007669"/>
    <property type="project" value="InterPro"/>
</dbReference>
<dbReference type="Gene3D" id="3.40.630.30">
    <property type="match status" value="1"/>
</dbReference>
<proteinExistence type="predicted"/>
<reference evidence="2 3" key="1">
    <citation type="submission" date="2019-07" db="EMBL/GenBank/DDBJ databases">
        <title>Rhodococcus cavernicolus sp. nov., isolated from a cave.</title>
        <authorList>
            <person name="Lee S.D."/>
        </authorList>
    </citation>
    <scope>NUCLEOTIDE SEQUENCE [LARGE SCALE GENOMIC DNA]</scope>
    <source>
        <strain evidence="2 3">C1-24</strain>
    </source>
</reference>
<dbReference type="RefSeq" id="WP_149430389.1">
    <property type="nucleotide sequence ID" value="NZ_VLNY01000004.1"/>
</dbReference>
<organism evidence="2 3">
    <name type="scientific">Antrihabitans cavernicola</name>
    <dbReference type="NCBI Taxonomy" id="2495913"/>
    <lineage>
        <taxon>Bacteria</taxon>
        <taxon>Bacillati</taxon>
        <taxon>Actinomycetota</taxon>
        <taxon>Actinomycetes</taxon>
        <taxon>Mycobacteriales</taxon>
        <taxon>Nocardiaceae</taxon>
        <taxon>Antrihabitans</taxon>
    </lineage>
</organism>
<dbReference type="Pfam" id="PF00583">
    <property type="entry name" value="Acetyltransf_1"/>
    <property type="match status" value="1"/>
</dbReference>
<dbReference type="EMBL" id="VLNY01000004">
    <property type="protein sequence ID" value="KAA0023132.1"/>
    <property type="molecule type" value="Genomic_DNA"/>
</dbReference>
<keyword evidence="2" id="KW-0808">Transferase</keyword>
<gene>
    <name evidence="2" type="ORF">FOY51_11710</name>
</gene>
<protein>
    <submittedName>
        <fullName evidence="2">GNAT family N-acetyltransferase</fullName>
    </submittedName>
</protein>
<evidence type="ECO:0000259" key="1">
    <source>
        <dbReference type="Pfam" id="PF00583"/>
    </source>
</evidence>
<accession>A0A5A7SD72</accession>